<dbReference type="InterPro" id="IPR059177">
    <property type="entry name" value="GH29D-like_dom"/>
</dbReference>
<dbReference type="EMBL" id="CP102290">
    <property type="protein sequence ID" value="UWP61225.1"/>
    <property type="molecule type" value="Genomic_DNA"/>
</dbReference>
<dbReference type="InterPro" id="IPR001279">
    <property type="entry name" value="Metallo-B-lactamas"/>
</dbReference>
<dbReference type="SMART" id="SM00849">
    <property type="entry name" value="Lactamase_B"/>
    <property type="match status" value="1"/>
</dbReference>
<dbReference type="Pfam" id="PF13290">
    <property type="entry name" value="CHB_HEX_C_1"/>
    <property type="match status" value="1"/>
</dbReference>
<proteinExistence type="predicted"/>
<dbReference type="InterPro" id="IPR025883">
    <property type="entry name" value="Cadherin-like_domain"/>
</dbReference>
<dbReference type="RefSeq" id="WP_028527702.1">
    <property type="nucleotide sequence ID" value="NZ_CABLBR010000004.1"/>
</dbReference>
<name>A0ABY5VKU0_9FIRM</name>
<dbReference type="SUPFAM" id="SSF56281">
    <property type="entry name" value="Metallo-hydrolase/oxidoreductase"/>
    <property type="match status" value="1"/>
</dbReference>
<dbReference type="InterPro" id="IPR036866">
    <property type="entry name" value="RibonucZ/Hydroxyglut_hydro"/>
</dbReference>
<accession>A0ABY5VKU0</accession>
<dbReference type="Gene3D" id="3.60.15.10">
    <property type="entry name" value="Ribonuclease Z/Hydroxyacylglutathione hydrolase-like"/>
    <property type="match status" value="1"/>
</dbReference>
<evidence type="ECO:0000313" key="2">
    <source>
        <dbReference type="EMBL" id="UWP61225.1"/>
    </source>
</evidence>
<dbReference type="PANTHER" id="PTHR23131">
    <property type="entry name" value="ENDORIBONUCLEASE LACTB2"/>
    <property type="match status" value="1"/>
</dbReference>
<reference evidence="2" key="1">
    <citation type="journal article" date="2022" name="Cell">
        <title>Design, construction, and in vivo augmentation of a complex gut microbiome.</title>
        <authorList>
            <person name="Cheng A.G."/>
            <person name="Ho P.Y."/>
            <person name="Aranda-Diaz A."/>
            <person name="Jain S."/>
            <person name="Yu F.B."/>
            <person name="Meng X."/>
            <person name="Wang M."/>
            <person name="Iakiviak M."/>
            <person name="Nagashima K."/>
            <person name="Zhao A."/>
            <person name="Murugkar P."/>
            <person name="Patil A."/>
            <person name="Atabakhsh K."/>
            <person name="Weakley A."/>
            <person name="Yan J."/>
            <person name="Brumbaugh A.R."/>
            <person name="Higginbottom S."/>
            <person name="Dimas A."/>
            <person name="Shiver A.L."/>
            <person name="Deutschbauer A."/>
            <person name="Neff N."/>
            <person name="Sonnenburg J.L."/>
            <person name="Huang K.C."/>
            <person name="Fischbach M.A."/>
        </authorList>
    </citation>
    <scope>NUCLEOTIDE SEQUENCE</scope>
    <source>
        <strain evidence="2">DSM 19829</strain>
    </source>
</reference>
<dbReference type="InterPro" id="IPR050662">
    <property type="entry name" value="Sec-metab_biosynth-thioest"/>
</dbReference>
<organism evidence="2 3">
    <name type="scientific">Ruminococcus gauvreauii</name>
    <dbReference type="NCBI Taxonomy" id="438033"/>
    <lineage>
        <taxon>Bacteria</taxon>
        <taxon>Bacillati</taxon>
        <taxon>Bacillota</taxon>
        <taxon>Clostridia</taxon>
        <taxon>Eubacteriales</taxon>
        <taxon>Oscillospiraceae</taxon>
        <taxon>Ruminococcus</taxon>
    </lineage>
</organism>
<evidence type="ECO:0000259" key="1">
    <source>
        <dbReference type="SMART" id="SM00849"/>
    </source>
</evidence>
<dbReference type="Proteomes" id="UP001060164">
    <property type="component" value="Chromosome"/>
</dbReference>
<evidence type="ECO:0000313" key="3">
    <source>
        <dbReference type="Proteomes" id="UP001060164"/>
    </source>
</evidence>
<sequence>MKVAMPTSYPEPKTYDYNCVHADLRTATPHAVIHYTTDGSEPTKNSPVYRREEGLISLPGGSDRDKTVRTETVIRAFAIRDGWEDSEKVSFHYCIELPPRTQYRYRVMLQREGQPTLIRIMDFDRDKMYFVLGQERGLLIDLGNDPDGDLKGFADLLAGGLPWDAIVLHGHPDHVQQGRKMTEAGVKIYLNARDHDLVRSFGFDPGAFADVDEGDVFELGGRRLKTYAMPGHTPGSLLLVNEETGDIFSSDAFGCNIELAPGSGWLQFENPESAMDRYLSALQAFRCKIAHCPNGRLYNGHDDHVLDAGLYLDNLERAVQRAVDEGEQGLRPTLRPAAVSFGSTKITIEGEFCVDLHYAALNLGLLFTDGLNEKNNALLSYVHFPDARCQPPFDPYITEYTLSGVRESITFCPITSSTKSKLYVEKRAVNSKAEVSLSVVGKQDFCMTVTAPDGRTSREYQFYIL</sequence>
<dbReference type="Pfam" id="PF12733">
    <property type="entry name" value="Cadherin-like"/>
    <property type="match status" value="1"/>
</dbReference>
<keyword evidence="3" id="KW-1185">Reference proteome</keyword>
<protein>
    <submittedName>
        <fullName evidence="2">Chitobiase/beta-hexosaminidase C-terminal domain-containing protein</fullName>
    </submittedName>
</protein>
<dbReference type="Pfam" id="PF00753">
    <property type="entry name" value="Lactamase_B"/>
    <property type="match status" value="1"/>
</dbReference>
<feature type="domain" description="Metallo-beta-lactamase" evidence="1">
    <location>
        <begin position="125"/>
        <end position="301"/>
    </location>
</feature>
<gene>
    <name evidence="2" type="ORF">NQ502_09450</name>
</gene>